<accession>A0A545UVN4</accession>
<keyword evidence="3" id="KW-1185">Reference proteome</keyword>
<reference evidence="2 3" key="1">
    <citation type="journal article" date="2019" name="Appl. Microbiol. Biotechnol.">
        <title>Genome sequence of Isaria javanica and comparative genome analysis insights into family S53 peptidase evolution in fungal entomopathogens.</title>
        <authorList>
            <person name="Lin R."/>
            <person name="Zhang X."/>
            <person name="Xin B."/>
            <person name="Zou M."/>
            <person name="Gao Y."/>
            <person name="Qin F."/>
            <person name="Hu Q."/>
            <person name="Xie B."/>
            <person name="Cheng X."/>
        </authorList>
    </citation>
    <scope>NUCLEOTIDE SEQUENCE [LARGE SCALE GENOMIC DNA]</scope>
    <source>
        <strain evidence="2 3">IJ1G</strain>
    </source>
</reference>
<evidence type="ECO:0000313" key="2">
    <source>
        <dbReference type="EMBL" id="TQV93518.1"/>
    </source>
</evidence>
<feature type="compositionally biased region" description="Basic and acidic residues" evidence="1">
    <location>
        <begin position="110"/>
        <end position="126"/>
    </location>
</feature>
<feature type="region of interest" description="Disordered" evidence="1">
    <location>
        <begin position="1"/>
        <end position="24"/>
    </location>
</feature>
<feature type="compositionally biased region" description="Polar residues" evidence="1">
    <location>
        <begin position="1"/>
        <end position="17"/>
    </location>
</feature>
<evidence type="ECO:0000256" key="1">
    <source>
        <dbReference type="SAM" id="MobiDB-lite"/>
    </source>
</evidence>
<proteinExistence type="predicted"/>
<dbReference type="EMBL" id="SPUK01000012">
    <property type="protein sequence ID" value="TQV93518.1"/>
    <property type="molecule type" value="Genomic_DNA"/>
</dbReference>
<organism evidence="2 3">
    <name type="scientific">Cordyceps javanica</name>
    <dbReference type="NCBI Taxonomy" id="43265"/>
    <lineage>
        <taxon>Eukaryota</taxon>
        <taxon>Fungi</taxon>
        <taxon>Dikarya</taxon>
        <taxon>Ascomycota</taxon>
        <taxon>Pezizomycotina</taxon>
        <taxon>Sordariomycetes</taxon>
        <taxon>Hypocreomycetidae</taxon>
        <taxon>Hypocreales</taxon>
        <taxon>Cordycipitaceae</taxon>
        <taxon>Cordyceps</taxon>
    </lineage>
</organism>
<sequence>MLSSSIHPWPKTASNARQCDATPCRPTMTTYILDTEYSVTCTSLEKGKKKKLTSKPHSPNLVVAPGFLPTPTSASCKPRRHQQAIPSSSSSAAEPARATVGPSPWPPPKNKQEERGREREAPRHGA</sequence>
<feature type="region of interest" description="Disordered" evidence="1">
    <location>
        <begin position="46"/>
        <end position="126"/>
    </location>
</feature>
<evidence type="ECO:0000313" key="3">
    <source>
        <dbReference type="Proteomes" id="UP000315783"/>
    </source>
</evidence>
<protein>
    <submittedName>
        <fullName evidence="2">Uncharacterized protein</fullName>
    </submittedName>
</protein>
<gene>
    <name evidence="2" type="ORF">IF1G_08096</name>
</gene>
<dbReference type="Proteomes" id="UP000315783">
    <property type="component" value="Unassembled WGS sequence"/>
</dbReference>
<comment type="caution">
    <text evidence="2">The sequence shown here is derived from an EMBL/GenBank/DDBJ whole genome shotgun (WGS) entry which is preliminary data.</text>
</comment>
<dbReference type="AlphaFoldDB" id="A0A545UVN4"/>
<feature type="compositionally biased region" description="Low complexity" evidence="1">
    <location>
        <begin position="84"/>
        <end position="98"/>
    </location>
</feature>
<name>A0A545UVN4_9HYPO</name>